<reference evidence="1" key="1">
    <citation type="journal article" date="2021" name="Proc. Natl. Acad. Sci. U.S.A.">
        <title>A Catalog of Tens of Thousands of Viruses from Human Metagenomes Reveals Hidden Associations with Chronic Diseases.</title>
        <authorList>
            <person name="Tisza M.J."/>
            <person name="Buck C.B."/>
        </authorList>
    </citation>
    <scope>NUCLEOTIDE SEQUENCE</scope>
    <source>
        <strain evidence="1">CtxMM9</strain>
    </source>
</reference>
<dbReference type="EMBL" id="BK032759">
    <property type="protein sequence ID" value="DAF58897.1"/>
    <property type="molecule type" value="Genomic_DNA"/>
</dbReference>
<accession>A0A8S5T6M8</accession>
<evidence type="ECO:0000313" key="1">
    <source>
        <dbReference type="EMBL" id="DAF58897.1"/>
    </source>
</evidence>
<name>A0A8S5T6M8_9CAUD</name>
<proteinExistence type="predicted"/>
<protein>
    <submittedName>
        <fullName evidence="1">Uncharacterized protein</fullName>
    </submittedName>
</protein>
<sequence length="34" mass="4375">MVILKCCRKLHWDFLRVQLLQMRILRMKFYTCMR</sequence>
<organism evidence="1">
    <name type="scientific">Siphoviridae sp. ctxMM9</name>
    <dbReference type="NCBI Taxonomy" id="2827973"/>
    <lineage>
        <taxon>Viruses</taxon>
        <taxon>Duplodnaviria</taxon>
        <taxon>Heunggongvirae</taxon>
        <taxon>Uroviricota</taxon>
        <taxon>Caudoviricetes</taxon>
    </lineage>
</organism>